<keyword evidence="2" id="KW-0805">Transcription regulation</keyword>
<reference evidence="6" key="1">
    <citation type="journal article" date="2017" name="Nat. Commun.">
        <title>The asparagus genome sheds light on the origin and evolution of a young Y chromosome.</title>
        <authorList>
            <person name="Harkess A."/>
            <person name="Zhou J."/>
            <person name="Xu C."/>
            <person name="Bowers J.E."/>
            <person name="Van der Hulst R."/>
            <person name="Ayyampalayam S."/>
            <person name="Mercati F."/>
            <person name="Riccardi P."/>
            <person name="McKain M.R."/>
            <person name="Kakrana A."/>
            <person name="Tang H."/>
            <person name="Ray J."/>
            <person name="Groenendijk J."/>
            <person name="Arikit S."/>
            <person name="Mathioni S.M."/>
            <person name="Nakano M."/>
            <person name="Shan H."/>
            <person name="Telgmann-Rauber A."/>
            <person name="Kanno A."/>
            <person name="Yue Z."/>
            <person name="Chen H."/>
            <person name="Li W."/>
            <person name="Chen Y."/>
            <person name="Xu X."/>
            <person name="Zhang Y."/>
            <person name="Luo S."/>
            <person name="Chen H."/>
            <person name="Gao J."/>
            <person name="Mao Z."/>
            <person name="Pires J.C."/>
            <person name="Luo M."/>
            <person name="Kudrna D."/>
            <person name="Wing R.A."/>
            <person name="Meyers B.C."/>
            <person name="Yi K."/>
            <person name="Kong H."/>
            <person name="Lavrijsen P."/>
            <person name="Sunseri F."/>
            <person name="Falavigna A."/>
            <person name="Ye Y."/>
            <person name="Leebens-Mack J.H."/>
            <person name="Chen G."/>
        </authorList>
    </citation>
    <scope>NUCLEOTIDE SEQUENCE [LARGE SCALE GENOMIC DNA]</scope>
    <source>
        <strain evidence="6">cv. DH0086</strain>
    </source>
</reference>
<evidence type="ECO:0000313" key="5">
    <source>
        <dbReference type="EMBL" id="ONK74660.1"/>
    </source>
</evidence>
<evidence type="ECO:0000256" key="2">
    <source>
        <dbReference type="ARBA" id="ARBA00023015"/>
    </source>
</evidence>
<dbReference type="Proteomes" id="UP000243459">
    <property type="component" value="Chromosome 3"/>
</dbReference>
<dbReference type="GO" id="GO:0003700">
    <property type="term" value="F:DNA-binding transcription factor activity"/>
    <property type="evidence" value="ECO:0007669"/>
    <property type="project" value="InterPro"/>
</dbReference>
<keyword evidence="6" id="KW-1185">Reference proteome</keyword>
<evidence type="ECO:0000313" key="6">
    <source>
        <dbReference type="Proteomes" id="UP000243459"/>
    </source>
</evidence>
<accession>A0A5P1FDP3</accession>
<organism evidence="5 6">
    <name type="scientific">Asparagus officinalis</name>
    <name type="common">Garden asparagus</name>
    <dbReference type="NCBI Taxonomy" id="4686"/>
    <lineage>
        <taxon>Eukaryota</taxon>
        <taxon>Viridiplantae</taxon>
        <taxon>Streptophyta</taxon>
        <taxon>Embryophyta</taxon>
        <taxon>Tracheophyta</taxon>
        <taxon>Spermatophyta</taxon>
        <taxon>Magnoliopsida</taxon>
        <taxon>Liliopsida</taxon>
        <taxon>Asparagales</taxon>
        <taxon>Asparagaceae</taxon>
        <taxon>Asparagoideae</taxon>
        <taxon>Asparagus</taxon>
    </lineage>
</organism>
<dbReference type="AlphaFoldDB" id="A0A5P1FDP3"/>
<dbReference type="EMBL" id="CM007383">
    <property type="protein sequence ID" value="ONK74660.1"/>
    <property type="molecule type" value="Genomic_DNA"/>
</dbReference>
<protein>
    <submittedName>
        <fullName evidence="5">Uncharacterized protein</fullName>
    </submittedName>
</protein>
<evidence type="ECO:0000256" key="3">
    <source>
        <dbReference type="ARBA" id="ARBA00023163"/>
    </source>
</evidence>
<dbReference type="Gramene" id="ONK74660">
    <property type="protein sequence ID" value="ONK74660"/>
    <property type="gene ID" value="A4U43_C03F8820"/>
</dbReference>
<dbReference type="OMA" id="LHEQYAM"/>
<dbReference type="PANTHER" id="PTHR33388">
    <property type="entry name" value="OS01G0212500 PROTEIN"/>
    <property type="match status" value="1"/>
</dbReference>
<dbReference type="InterPro" id="IPR040356">
    <property type="entry name" value="SPEAR"/>
</dbReference>
<proteinExistence type="predicted"/>
<feature type="region of interest" description="Disordered" evidence="4">
    <location>
        <begin position="1"/>
        <end position="59"/>
    </location>
</feature>
<sequence length="262" mass="28695">MASPTLYLWPKPTSTSSAQDPEPKQAPNPLPKPKAKRGGSSNKTSSTPKKTPQRGLGVAQLERIRLQDFTKVGPADFRREIQPFPVNLPSVYEQQGLMYGTPVSCAGGPTPIYCMHPHQYRVGCGYASAIRSVLHEQYAMDRVRVGSGSFVSAELPSNQRVACVSDCCEFCVRKKRLVNEGIGFSCGNGADHCFVMDEDRRNFGESARMGSFVKEREIKEYEFFPHNSIESNGERMVGDVAAASASSAATASNFLDLSLKLF</sequence>
<feature type="compositionally biased region" description="Low complexity" evidence="4">
    <location>
        <begin position="40"/>
        <end position="50"/>
    </location>
</feature>
<gene>
    <name evidence="5" type="ORF">A4U43_C03F8820</name>
</gene>
<evidence type="ECO:0000256" key="4">
    <source>
        <dbReference type="SAM" id="MobiDB-lite"/>
    </source>
</evidence>
<keyword evidence="3" id="KW-0804">Transcription</keyword>
<keyword evidence="1" id="KW-0678">Repressor</keyword>
<dbReference type="PANTHER" id="PTHR33388:SF2">
    <property type="entry name" value="PROTEIN SPOROCYTELESS"/>
    <property type="match status" value="1"/>
</dbReference>
<evidence type="ECO:0000256" key="1">
    <source>
        <dbReference type="ARBA" id="ARBA00022491"/>
    </source>
</evidence>
<name>A0A5P1FDP3_ASPOF</name>